<dbReference type="HOGENOM" id="CLU_2911754_0_0_9"/>
<dbReference type="EMBL" id="ACIN03000001">
    <property type="protein sequence ID" value="ESK66426.1"/>
    <property type="molecule type" value="Genomic_DNA"/>
</dbReference>
<accession>W1Q5F8</accession>
<protein>
    <submittedName>
        <fullName evidence="1">Uncharacterized protein</fullName>
    </submittedName>
</protein>
<evidence type="ECO:0000313" key="2">
    <source>
        <dbReference type="Proteomes" id="UP000019050"/>
    </source>
</evidence>
<organism evidence="1 2">
    <name type="scientific">Abiotrophia defectiva ATCC 49176</name>
    <dbReference type="NCBI Taxonomy" id="592010"/>
    <lineage>
        <taxon>Bacteria</taxon>
        <taxon>Bacillati</taxon>
        <taxon>Bacillota</taxon>
        <taxon>Bacilli</taxon>
        <taxon>Lactobacillales</taxon>
        <taxon>Aerococcaceae</taxon>
        <taxon>Abiotrophia</taxon>
    </lineage>
</organism>
<proteinExistence type="predicted"/>
<comment type="caution">
    <text evidence="1">The sequence shown here is derived from an EMBL/GenBank/DDBJ whole genome shotgun (WGS) entry which is preliminary data.</text>
</comment>
<dbReference type="STRING" id="592010.GCWU000182_000113"/>
<dbReference type="AlphaFoldDB" id="W1Q5F8"/>
<reference evidence="1" key="1">
    <citation type="submission" date="2013-06" db="EMBL/GenBank/DDBJ databases">
        <authorList>
            <person name="Weinstock G."/>
            <person name="Sodergren E."/>
            <person name="Clifton S."/>
            <person name="Fulton L."/>
            <person name="Fulton B."/>
            <person name="Courtney L."/>
            <person name="Fronick C."/>
            <person name="Harrison M."/>
            <person name="Strong C."/>
            <person name="Farmer C."/>
            <person name="Delahaunty K."/>
            <person name="Markovic C."/>
            <person name="Hall O."/>
            <person name="Minx P."/>
            <person name="Tomlinson C."/>
            <person name="Mitreva M."/>
            <person name="Nelson J."/>
            <person name="Hou S."/>
            <person name="Wollam A."/>
            <person name="Pepin K.H."/>
            <person name="Johnson M."/>
            <person name="Bhonagiri V."/>
            <person name="Nash W.E."/>
            <person name="Warren W."/>
            <person name="Chinwalla A."/>
            <person name="Mardis E.R."/>
            <person name="Wilson R.K."/>
        </authorList>
    </citation>
    <scope>NUCLEOTIDE SEQUENCE [LARGE SCALE GENOMIC DNA]</scope>
    <source>
        <strain evidence="1">ATCC 49176</strain>
    </source>
</reference>
<gene>
    <name evidence="1" type="ORF">GCWU000182_000113</name>
</gene>
<evidence type="ECO:0000313" key="1">
    <source>
        <dbReference type="EMBL" id="ESK66426.1"/>
    </source>
</evidence>
<name>W1Q5F8_ABIDE</name>
<keyword evidence="2" id="KW-1185">Reference proteome</keyword>
<sequence length="61" mass="6852">MLDCALIKIKTIPNWGTVFYTCLDRGGLTQKKAPIQGTGIIAIKRVLLYLILKHEQKPKLS</sequence>
<dbReference type="Proteomes" id="UP000019050">
    <property type="component" value="Unassembled WGS sequence"/>
</dbReference>